<gene>
    <name evidence="3" type="ORF">ACERLL_04065</name>
</gene>
<evidence type="ECO:0000259" key="2">
    <source>
        <dbReference type="Pfam" id="PF12680"/>
    </source>
</evidence>
<dbReference type="Pfam" id="PF12680">
    <property type="entry name" value="SnoaL_2"/>
    <property type="match status" value="1"/>
</dbReference>
<accession>A0ABV4TRN5</accession>
<dbReference type="RefSeq" id="WP_373654770.1">
    <property type="nucleotide sequence ID" value="NZ_JBGUAW010000002.1"/>
</dbReference>
<dbReference type="NCBIfam" id="TIGR02246">
    <property type="entry name" value="SgcJ/EcaC family oxidoreductase"/>
    <property type="match status" value="1"/>
</dbReference>
<keyword evidence="4" id="KW-1185">Reference proteome</keyword>
<reference evidence="3 4" key="1">
    <citation type="submission" date="2024-08" db="EMBL/GenBank/DDBJ databases">
        <title>Whole-genome sequencing of halo(alkali)philic microorganisms from hypersaline lakes.</title>
        <authorList>
            <person name="Sorokin D.Y."/>
            <person name="Merkel A.Y."/>
            <person name="Messina E."/>
            <person name="Yakimov M."/>
        </authorList>
    </citation>
    <scope>NUCLEOTIDE SEQUENCE [LARGE SCALE GENOMIC DNA]</scope>
    <source>
        <strain evidence="3 4">Cl-TMA</strain>
    </source>
</reference>
<keyword evidence="1" id="KW-0732">Signal</keyword>
<feature type="domain" description="SnoaL-like" evidence="2">
    <location>
        <begin position="44"/>
        <end position="147"/>
    </location>
</feature>
<protein>
    <submittedName>
        <fullName evidence="3">SgcJ/EcaC family oxidoreductase</fullName>
    </submittedName>
</protein>
<dbReference type="Proteomes" id="UP001575181">
    <property type="component" value="Unassembled WGS sequence"/>
</dbReference>
<comment type="caution">
    <text evidence="3">The sequence shown here is derived from an EMBL/GenBank/DDBJ whole genome shotgun (WGS) entry which is preliminary data.</text>
</comment>
<dbReference type="EMBL" id="JBGUAW010000002">
    <property type="protein sequence ID" value="MFA9459992.1"/>
    <property type="molecule type" value="Genomic_DNA"/>
</dbReference>
<dbReference type="Gene3D" id="3.10.450.50">
    <property type="match status" value="1"/>
</dbReference>
<sequence>MMNLPFRAPELGFARLLVISFALLTTASAAWGAGPEETVRSANERWNATFNRGDAAGLADLYTADALVIPPGTEPLRGRQEIEGFFENLLGKGFEDHSIEIVEVRDRGDTLYQVARWQARGPDGSGGMKTYGGRLVSIFHRQEDGDWKPALHTWN</sequence>
<dbReference type="SUPFAM" id="SSF54427">
    <property type="entry name" value="NTF2-like"/>
    <property type="match status" value="1"/>
</dbReference>
<name>A0ABV4TRN5_9GAMM</name>
<organism evidence="3 4">
    <name type="scientific">Thiohalorhabdus methylotrophus</name>
    <dbReference type="NCBI Taxonomy" id="3242694"/>
    <lineage>
        <taxon>Bacteria</taxon>
        <taxon>Pseudomonadati</taxon>
        <taxon>Pseudomonadota</taxon>
        <taxon>Gammaproteobacteria</taxon>
        <taxon>Thiohalorhabdales</taxon>
        <taxon>Thiohalorhabdaceae</taxon>
        <taxon>Thiohalorhabdus</taxon>
    </lineage>
</organism>
<dbReference type="InterPro" id="IPR032710">
    <property type="entry name" value="NTF2-like_dom_sf"/>
</dbReference>
<evidence type="ECO:0000313" key="3">
    <source>
        <dbReference type="EMBL" id="MFA9459992.1"/>
    </source>
</evidence>
<feature type="chain" id="PRO_5045415349" evidence="1">
    <location>
        <begin position="33"/>
        <end position="155"/>
    </location>
</feature>
<feature type="signal peptide" evidence="1">
    <location>
        <begin position="1"/>
        <end position="32"/>
    </location>
</feature>
<proteinExistence type="predicted"/>
<dbReference type="InterPro" id="IPR011944">
    <property type="entry name" value="Steroid_delta5-4_isomerase"/>
</dbReference>
<dbReference type="InterPro" id="IPR037401">
    <property type="entry name" value="SnoaL-like"/>
</dbReference>
<evidence type="ECO:0000256" key="1">
    <source>
        <dbReference type="SAM" id="SignalP"/>
    </source>
</evidence>
<evidence type="ECO:0000313" key="4">
    <source>
        <dbReference type="Proteomes" id="UP001575181"/>
    </source>
</evidence>